<organism evidence="2 3">
    <name type="scientific">Zea mays</name>
    <name type="common">Maize</name>
    <dbReference type="NCBI Taxonomy" id="4577"/>
    <lineage>
        <taxon>Eukaryota</taxon>
        <taxon>Viridiplantae</taxon>
        <taxon>Streptophyta</taxon>
        <taxon>Embryophyta</taxon>
        <taxon>Tracheophyta</taxon>
        <taxon>Spermatophyta</taxon>
        <taxon>Magnoliopsida</taxon>
        <taxon>Liliopsida</taxon>
        <taxon>Poales</taxon>
        <taxon>Poaceae</taxon>
        <taxon>PACMAD clade</taxon>
        <taxon>Panicoideae</taxon>
        <taxon>Andropogonodae</taxon>
        <taxon>Andropogoneae</taxon>
        <taxon>Tripsacinae</taxon>
        <taxon>Zea</taxon>
    </lineage>
</organism>
<dbReference type="AlphaFoldDB" id="A0A804P1S0"/>
<name>A0A804P1S0_MAIZE</name>
<dbReference type="Proteomes" id="UP000007305">
    <property type="component" value="Chromosome 4"/>
</dbReference>
<protein>
    <submittedName>
        <fullName evidence="2">Uncharacterized protein</fullName>
    </submittedName>
</protein>
<evidence type="ECO:0000256" key="1">
    <source>
        <dbReference type="SAM" id="MobiDB-lite"/>
    </source>
</evidence>
<accession>A0A804P1S0</accession>
<dbReference type="Gramene" id="Zm00001eb202490_T001">
    <property type="protein sequence ID" value="Zm00001eb202490_P001"/>
    <property type="gene ID" value="Zm00001eb202490"/>
</dbReference>
<reference evidence="2" key="2">
    <citation type="submission" date="2019-07" db="EMBL/GenBank/DDBJ databases">
        <authorList>
            <person name="Seetharam A."/>
            <person name="Woodhouse M."/>
            <person name="Cannon E."/>
        </authorList>
    </citation>
    <scope>NUCLEOTIDE SEQUENCE [LARGE SCALE GENOMIC DNA]</scope>
    <source>
        <strain evidence="2">cv. B73</strain>
    </source>
</reference>
<reference evidence="3" key="1">
    <citation type="journal article" date="2009" name="Science">
        <title>The B73 maize genome: complexity, diversity, and dynamics.</title>
        <authorList>
            <person name="Schnable P.S."/>
            <person name="Ware D."/>
            <person name="Fulton R.S."/>
            <person name="Stein J.C."/>
            <person name="Wei F."/>
            <person name="Pasternak S."/>
            <person name="Liang C."/>
            <person name="Zhang J."/>
            <person name="Fulton L."/>
            <person name="Graves T.A."/>
            <person name="Minx P."/>
            <person name="Reily A.D."/>
            <person name="Courtney L."/>
            <person name="Kruchowski S.S."/>
            <person name="Tomlinson C."/>
            <person name="Strong C."/>
            <person name="Delehaunty K."/>
            <person name="Fronick C."/>
            <person name="Courtney B."/>
            <person name="Rock S.M."/>
            <person name="Belter E."/>
            <person name="Du F."/>
            <person name="Kim K."/>
            <person name="Abbott R.M."/>
            <person name="Cotton M."/>
            <person name="Levy A."/>
            <person name="Marchetto P."/>
            <person name="Ochoa K."/>
            <person name="Jackson S.M."/>
            <person name="Gillam B."/>
            <person name="Chen W."/>
            <person name="Yan L."/>
            <person name="Higginbotham J."/>
            <person name="Cardenas M."/>
            <person name="Waligorski J."/>
            <person name="Applebaum E."/>
            <person name="Phelps L."/>
            <person name="Falcone J."/>
            <person name="Kanchi K."/>
            <person name="Thane T."/>
            <person name="Scimone A."/>
            <person name="Thane N."/>
            <person name="Henke J."/>
            <person name="Wang T."/>
            <person name="Ruppert J."/>
            <person name="Shah N."/>
            <person name="Rotter K."/>
            <person name="Hodges J."/>
            <person name="Ingenthron E."/>
            <person name="Cordes M."/>
            <person name="Kohlberg S."/>
            <person name="Sgro J."/>
            <person name="Delgado B."/>
            <person name="Mead K."/>
            <person name="Chinwalla A."/>
            <person name="Leonard S."/>
            <person name="Crouse K."/>
            <person name="Collura K."/>
            <person name="Kudrna D."/>
            <person name="Currie J."/>
            <person name="He R."/>
            <person name="Angelova A."/>
            <person name="Rajasekar S."/>
            <person name="Mueller T."/>
            <person name="Lomeli R."/>
            <person name="Scara G."/>
            <person name="Ko A."/>
            <person name="Delaney K."/>
            <person name="Wissotski M."/>
            <person name="Lopez G."/>
            <person name="Campos D."/>
            <person name="Braidotti M."/>
            <person name="Ashley E."/>
            <person name="Golser W."/>
            <person name="Kim H."/>
            <person name="Lee S."/>
            <person name="Lin J."/>
            <person name="Dujmic Z."/>
            <person name="Kim W."/>
            <person name="Talag J."/>
            <person name="Zuccolo A."/>
            <person name="Fan C."/>
            <person name="Sebastian A."/>
            <person name="Kramer M."/>
            <person name="Spiegel L."/>
            <person name="Nascimento L."/>
            <person name="Zutavern T."/>
            <person name="Miller B."/>
            <person name="Ambroise C."/>
            <person name="Muller S."/>
            <person name="Spooner W."/>
            <person name="Narechania A."/>
            <person name="Ren L."/>
            <person name="Wei S."/>
            <person name="Kumari S."/>
            <person name="Faga B."/>
            <person name="Levy M.J."/>
            <person name="McMahan L."/>
            <person name="Van Buren P."/>
            <person name="Vaughn M.W."/>
            <person name="Ying K."/>
            <person name="Yeh C.-T."/>
            <person name="Emrich S.J."/>
            <person name="Jia Y."/>
            <person name="Kalyanaraman A."/>
            <person name="Hsia A.-P."/>
            <person name="Barbazuk W.B."/>
            <person name="Baucom R.S."/>
            <person name="Brutnell T.P."/>
            <person name="Carpita N.C."/>
            <person name="Chaparro C."/>
            <person name="Chia J.-M."/>
            <person name="Deragon J.-M."/>
            <person name="Estill J.C."/>
            <person name="Fu Y."/>
            <person name="Jeddeloh J.A."/>
            <person name="Han Y."/>
            <person name="Lee H."/>
            <person name="Li P."/>
            <person name="Lisch D.R."/>
            <person name="Liu S."/>
            <person name="Liu Z."/>
            <person name="Nagel D.H."/>
            <person name="McCann M.C."/>
            <person name="SanMiguel P."/>
            <person name="Myers A.M."/>
            <person name="Nettleton D."/>
            <person name="Nguyen J."/>
            <person name="Penning B.W."/>
            <person name="Ponnala L."/>
            <person name="Schneider K.L."/>
            <person name="Schwartz D.C."/>
            <person name="Sharma A."/>
            <person name="Soderlund C."/>
            <person name="Springer N.M."/>
            <person name="Sun Q."/>
            <person name="Wang H."/>
            <person name="Waterman M."/>
            <person name="Westerman R."/>
            <person name="Wolfgruber T.K."/>
            <person name="Yang L."/>
            <person name="Yu Y."/>
            <person name="Zhang L."/>
            <person name="Zhou S."/>
            <person name="Zhu Q."/>
            <person name="Bennetzen J.L."/>
            <person name="Dawe R.K."/>
            <person name="Jiang J."/>
            <person name="Jiang N."/>
            <person name="Presting G.G."/>
            <person name="Wessler S.R."/>
            <person name="Aluru S."/>
            <person name="Martienssen R.A."/>
            <person name="Clifton S.W."/>
            <person name="McCombie W.R."/>
            <person name="Wing R.A."/>
            <person name="Wilson R.K."/>
        </authorList>
    </citation>
    <scope>NUCLEOTIDE SEQUENCE [LARGE SCALE GENOMIC DNA]</scope>
    <source>
        <strain evidence="3">cv. B73</strain>
    </source>
</reference>
<reference evidence="2" key="3">
    <citation type="submission" date="2021-05" db="UniProtKB">
        <authorList>
            <consortium name="EnsemblPlants"/>
        </authorList>
    </citation>
    <scope>IDENTIFICATION</scope>
    <source>
        <strain evidence="2">cv. B73</strain>
    </source>
</reference>
<evidence type="ECO:0000313" key="2">
    <source>
        <dbReference type="EnsemblPlants" id="Zm00001eb202490_P001"/>
    </source>
</evidence>
<sequence>MKMNPRRFPRLCHVKHLLPFLAPHPSPSPSSPYNLTTFLQSPRHRRPPRGPLQVYLRALPCRLLQGLLEFFASTDWYHPGLDIKRRCGEHLDPQLMNPFVRVPFRGVKPEF</sequence>
<feature type="region of interest" description="Disordered" evidence="1">
    <location>
        <begin position="23"/>
        <end position="46"/>
    </location>
</feature>
<dbReference type="EnsemblPlants" id="Zm00001eb202490_T001">
    <property type="protein sequence ID" value="Zm00001eb202490_P001"/>
    <property type="gene ID" value="Zm00001eb202490"/>
</dbReference>
<dbReference type="InParanoid" id="A0A804P1S0"/>
<proteinExistence type="predicted"/>
<keyword evidence="3" id="KW-1185">Reference proteome</keyword>
<evidence type="ECO:0000313" key="3">
    <source>
        <dbReference type="Proteomes" id="UP000007305"/>
    </source>
</evidence>